<accession>B0WNG5</accession>
<sequence>MESLPGRSETRWLYCSASMCKLPIRKDEQYHRFWNKKSWIDRLRADGSAGHVVCHRHFSPSQYILIRNANPKLKNNAVPDQRILCCRFCMDQSVKMERLPAVPSSDPGRLTLQDVVETIGIQVNPAEDGIPALICLTCSSKVRYIKRVQRQFQESDLKMRQLQAVWTEENRKLLAETDEGRLVKFVATEKPSFNASCDEKVVQPAVTPVSPDKPVKIETVNDFMVIGTVKKEPGVSSKQVIDRSSNSIFTIETMDAYKDDERGTDSLQLQTEDSIGIPPAMKIKKEII</sequence>
<proteinExistence type="predicted"/>
<keyword evidence="2 5" id="KW-0863">Zinc-finger</keyword>
<dbReference type="GO" id="GO:0003677">
    <property type="term" value="F:DNA binding"/>
    <property type="evidence" value="ECO:0007669"/>
    <property type="project" value="UniProtKB-KW"/>
</dbReference>
<dbReference type="EnsemblMetazoa" id="CPIJ008681-RA">
    <property type="protein sequence ID" value="CPIJ008681-PA"/>
    <property type="gene ID" value="CPIJ008681"/>
</dbReference>
<name>B0WNG5_CULQU</name>
<feature type="binding site" evidence="5">
    <location>
        <position position="135"/>
    </location>
    <ligand>
        <name>Zn(2+)</name>
        <dbReference type="ChEBI" id="CHEBI:29105"/>
    </ligand>
</feature>
<dbReference type="OrthoDB" id="8034870at2759"/>
<protein>
    <submittedName>
        <fullName evidence="7">Predicted protein</fullName>
    </submittedName>
</protein>
<dbReference type="Pfam" id="PF07776">
    <property type="entry name" value="zf-AD"/>
    <property type="match status" value="1"/>
</dbReference>
<evidence type="ECO:0000256" key="3">
    <source>
        <dbReference type="ARBA" id="ARBA00022833"/>
    </source>
</evidence>
<dbReference type="HOGENOM" id="CLU_967257_0_0_1"/>
<feature type="domain" description="ZAD" evidence="6">
    <location>
        <begin position="84"/>
        <end position="162"/>
    </location>
</feature>
<keyword evidence="1 5" id="KW-0479">Metal-binding</keyword>
<dbReference type="EMBL" id="DS232010">
    <property type="protein sequence ID" value="EDS31619.1"/>
    <property type="molecule type" value="Genomic_DNA"/>
</dbReference>
<dbReference type="GO" id="GO:0005634">
    <property type="term" value="C:nucleus"/>
    <property type="evidence" value="ECO:0007669"/>
    <property type="project" value="InterPro"/>
</dbReference>
<dbReference type="SMART" id="SM00868">
    <property type="entry name" value="zf-AD"/>
    <property type="match status" value="1"/>
</dbReference>
<evidence type="ECO:0000313" key="9">
    <source>
        <dbReference type="Proteomes" id="UP000002320"/>
    </source>
</evidence>
<evidence type="ECO:0000313" key="7">
    <source>
        <dbReference type="EMBL" id="EDS31619.1"/>
    </source>
</evidence>
<feature type="binding site" evidence="5">
    <location>
        <position position="138"/>
    </location>
    <ligand>
        <name>Zn(2+)</name>
        <dbReference type="ChEBI" id="CHEBI:29105"/>
    </ligand>
</feature>
<dbReference type="Proteomes" id="UP000002320">
    <property type="component" value="Unassembled WGS sequence"/>
</dbReference>
<evidence type="ECO:0000256" key="1">
    <source>
        <dbReference type="ARBA" id="ARBA00022723"/>
    </source>
</evidence>
<evidence type="ECO:0000256" key="2">
    <source>
        <dbReference type="ARBA" id="ARBA00022771"/>
    </source>
</evidence>
<gene>
    <name evidence="8" type="primary">6040921</name>
    <name evidence="7" type="ORF">CpipJ_CPIJ008681</name>
</gene>
<dbReference type="InParanoid" id="B0WNG5"/>
<evidence type="ECO:0000259" key="6">
    <source>
        <dbReference type="PROSITE" id="PS51915"/>
    </source>
</evidence>
<evidence type="ECO:0000256" key="5">
    <source>
        <dbReference type="PROSITE-ProRule" id="PRU01263"/>
    </source>
</evidence>
<evidence type="ECO:0000256" key="4">
    <source>
        <dbReference type="ARBA" id="ARBA00023125"/>
    </source>
</evidence>
<feature type="binding site" evidence="5">
    <location>
        <position position="89"/>
    </location>
    <ligand>
        <name>Zn(2+)</name>
        <dbReference type="ChEBI" id="CHEBI:29105"/>
    </ligand>
</feature>
<organism>
    <name type="scientific">Culex quinquefasciatus</name>
    <name type="common">Southern house mosquito</name>
    <name type="synonym">Culex pungens</name>
    <dbReference type="NCBI Taxonomy" id="7176"/>
    <lineage>
        <taxon>Eukaryota</taxon>
        <taxon>Metazoa</taxon>
        <taxon>Ecdysozoa</taxon>
        <taxon>Arthropoda</taxon>
        <taxon>Hexapoda</taxon>
        <taxon>Insecta</taxon>
        <taxon>Pterygota</taxon>
        <taxon>Neoptera</taxon>
        <taxon>Endopterygota</taxon>
        <taxon>Diptera</taxon>
        <taxon>Nematocera</taxon>
        <taxon>Culicoidea</taxon>
        <taxon>Culicidae</taxon>
        <taxon>Culicinae</taxon>
        <taxon>Culicini</taxon>
        <taxon>Culex</taxon>
        <taxon>Culex</taxon>
    </lineage>
</organism>
<keyword evidence="3 5" id="KW-0862">Zinc</keyword>
<dbReference type="KEGG" id="cqu:CpipJ_CPIJ008681"/>
<dbReference type="GO" id="GO:0008270">
    <property type="term" value="F:zinc ion binding"/>
    <property type="evidence" value="ECO:0007669"/>
    <property type="project" value="UniProtKB-UniRule"/>
</dbReference>
<dbReference type="InterPro" id="IPR006612">
    <property type="entry name" value="THAP_Znf"/>
</dbReference>
<dbReference type="Pfam" id="PF05485">
    <property type="entry name" value="THAP"/>
    <property type="match status" value="1"/>
</dbReference>
<dbReference type="SUPFAM" id="SSF57716">
    <property type="entry name" value="Glucocorticoid receptor-like (DNA-binding domain)"/>
    <property type="match status" value="1"/>
</dbReference>
<dbReference type="AlphaFoldDB" id="B0WNG5"/>
<dbReference type="PROSITE" id="PS51915">
    <property type="entry name" value="ZAD"/>
    <property type="match status" value="1"/>
</dbReference>
<dbReference type="VEuPathDB" id="VectorBase:CPIJ008681"/>
<reference evidence="8" key="2">
    <citation type="submission" date="2020-05" db="UniProtKB">
        <authorList>
            <consortium name="EnsemblMetazoa"/>
        </authorList>
    </citation>
    <scope>IDENTIFICATION</scope>
    <source>
        <strain evidence="8">JHB</strain>
    </source>
</reference>
<keyword evidence="9" id="KW-1185">Reference proteome</keyword>
<feature type="binding site" evidence="5">
    <location>
        <position position="86"/>
    </location>
    <ligand>
        <name>Zn(2+)</name>
        <dbReference type="ChEBI" id="CHEBI:29105"/>
    </ligand>
</feature>
<dbReference type="VEuPathDB" id="VectorBase:CQUJHB000666"/>
<dbReference type="InterPro" id="IPR012934">
    <property type="entry name" value="Znf_AD"/>
</dbReference>
<keyword evidence="4" id="KW-0238">DNA-binding</keyword>
<reference evidence="7" key="1">
    <citation type="submission" date="2007-03" db="EMBL/GenBank/DDBJ databases">
        <title>Annotation of Culex pipiens quinquefasciatus.</title>
        <authorList>
            <consortium name="The Broad Institute Genome Sequencing Platform"/>
            <person name="Atkinson P.W."/>
            <person name="Hemingway J."/>
            <person name="Christensen B.M."/>
            <person name="Higgs S."/>
            <person name="Kodira C."/>
            <person name="Hannick L."/>
            <person name="Megy K."/>
            <person name="O'Leary S."/>
            <person name="Pearson M."/>
            <person name="Haas B.J."/>
            <person name="Mauceli E."/>
            <person name="Wortman J.R."/>
            <person name="Lee N.H."/>
            <person name="Guigo R."/>
            <person name="Stanke M."/>
            <person name="Alvarado L."/>
            <person name="Amedeo P."/>
            <person name="Antoine C.H."/>
            <person name="Arensburger P."/>
            <person name="Bidwell S.L."/>
            <person name="Crawford M."/>
            <person name="Camaro F."/>
            <person name="Devon K."/>
            <person name="Engels R."/>
            <person name="Hammond M."/>
            <person name="Howarth C."/>
            <person name="Koehrsen M."/>
            <person name="Lawson D."/>
            <person name="Montgomery P."/>
            <person name="Nene V."/>
            <person name="Nusbaum C."/>
            <person name="Puiu D."/>
            <person name="Romero-Severson J."/>
            <person name="Severson D.W."/>
            <person name="Shumway M."/>
            <person name="Sisk P."/>
            <person name="Stolte C."/>
            <person name="Zeng Q."/>
            <person name="Eisenstadt E."/>
            <person name="Fraser-Liggett C."/>
            <person name="Strausberg R."/>
            <person name="Galagan J."/>
            <person name="Birren B."/>
            <person name="Collins F.H."/>
        </authorList>
    </citation>
    <scope>NUCLEOTIDE SEQUENCE [LARGE SCALE GENOMIC DNA]</scope>
    <source>
        <strain evidence="7">JHB</strain>
    </source>
</reference>
<evidence type="ECO:0000313" key="8">
    <source>
        <dbReference type="EnsemblMetazoa" id="CPIJ008681-PA"/>
    </source>
</evidence>